<protein>
    <submittedName>
        <fullName evidence="7">DUF202 domain-containing protein</fullName>
    </submittedName>
</protein>
<evidence type="ECO:0000256" key="3">
    <source>
        <dbReference type="ARBA" id="ARBA00022989"/>
    </source>
</evidence>
<comment type="subcellular location">
    <subcellularLocation>
        <location evidence="1">Endomembrane system</location>
        <topology evidence="1">Multi-pass membrane protein</topology>
    </subcellularLocation>
</comment>
<evidence type="ECO:0000256" key="1">
    <source>
        <dbReference type="ARBA" id="ARBA00004127"/>
    </source>
</evidence>
<keyword evidence="2 5" id="KW-0812">Transmembrane</keyword>
<dbReference type="InterPro" id="IPR003807">
    <property type="entry name" value="DUF202"/>
</dbReference>
<dbReference type="RefSeq" id="WP_405151237.1">
    <property type="nucleotide sequence ID" value="NZ_CP109527.1"/>
</dbReference>
<evidence type="ECO:0000256" key="4">
    <source>
        <dbReference type="ARBA" id="ARBA00023136"/>
    </source>
</evidence>
<keyword evidence="4 5" id="KW-0472">Membrane</keyword>
<reference evidence="7 8" key="1">
    <citation type="submission" date="2022-10" db="EMBL/GenBank/DDBJ databases">
        <title>The complete genomes of actinobacterial strains from the NBC collection.</title>
        <authorList>
            <person name="Joergensen T.S."/>
            <person name="Alvarez Arevalo M."/>
            <person name="Sterndorff E.B."/>
            <person name="Faurdal D."/>
            <person name="Vuksanovic O."/>
            <person name="Mourched A.-S."/>
            <person name="Charusanti P."/>
            <person name="Shaw S."/>
            <person name="Blin K."/>
            <person name="Weber T."/>
        </authorList>
    </citation>
    <scope>NUCLEOTIDE SEQUENCE [LARGE SCALE GENOMIC DNA]</scope>
    <source>
        <strain evidence="7 8">NBC_01413</strain>
    </source>
</reference>
<evidence type="ECO:0000256" key="2">
    <source>
        <dbReference type="ARBA" id="ARBA00022692"/>
    </source>
</evidence>
<feature type="transmembrane region" description="Helical" evidence="5">
    <location>
        <begin position="90"/>
        <end position="116"/>
    </location>
</feature>
<keyword evidence="3 5" id="KW-1133">Transmembrane helix</keyword>
<feature type="transmembrane region" description="Helical" evidence="5">
    <location>
        <begin position="59"/>
        <end position="78"/>
    </location>
</feature>
<accession>A0ABZ1NHU1</accession>
<gene>
    <name evidence="7" type="ORF">OG308_16265</name>
</gene>
<proteinExistence type="predicted"/>
<dbReference type="Proteomes" id="UP001621418">
    <property type="component" value="Chromosome"/>
</dbReference>
<feature type="domain" description="DUF202" evidence="6">
    <location>
        <begin position="8"/>
        <end position="79"/>
    </location>
</feature>
<keyword evidence="8" id="KW-1185">Reference proteome</keyword>
<dbReference type="Pfam" id="PF02656">
    <property type="entry name" value="DUF202"/>
    <property type="match status" value="1"/>
</dbReference>
<name>A0ABZ1NHU1_9NOCA</name>
<evidence type="ECO:0000313" key="8">
    <source>
        <dbReference type="Proteomes" id="UP001621418"/>
    </source>
</evidence>
<dbReference type="EMBL" id="CP109527">
    <property type="protein sequence ID" value="WTY39269.1"/>
    <property type="molecule type" value="Genomic_DNA"/>
</dbReference>
<evidence type="ECO:0000256" key="5">
    <source>
        <dbReference type="SAM" id="Phobius"/>
    </source>
</evidence>
<evidence type="ECO:0000259" key="6">
    <source>
        <dbReference type="Pfam" id="PF02656"/>
    </source>
</evidence>
<evidence type="ECO:0000313" key="7">
    <source>
        <dbReference type="EMBL" id="WTY39269.1"/>
    </source>
</evidence>
<sequence length="166" mass="17358">MTGIGGIDTGLAVERTALAWRRTAASACVVSALLGHHVLTSRRVPLAHDEAVLRQLSSALVPLGAAAMLLGVSILGWRRNRALRGGDRRAVGTPVALVSVAVVIVAVIMLLSAPFADATTRPSDRTVGLLGQSARGHPLGGWEAEIWREHATPNRQGKLGGPESSR</sequence>
<organism evidence="7 8">
    <name type="scientific">Nocardia salmonicida</name>
    <dbReference type="NCBI Taxonomy" id="53431"/>
    <lineage>
        <taxon>Bacteria</taxon>
        <taxon>Bacillati</taxon>
        <taxon>Actinomycetota</taxon>
        <taxon>Actinomycetes</taxon>
        <taxon>Mycobacteriales</taxon>
        <taxon>Nocardiaceae</taxon>
        <taxon>Nocardia</taxon>
    </lineage>
</organism>